<evidence type="ECO:0000313" key="2">
    <source>
        <dbReference type="EMBL" id="KAK0592455.1"/>
    </source>
</evidence>
<evidence type="ECO:0000313" key="3">
    <source>
        <dbReference type="Proteomes" id="UP001168877"/>
    </source>
</evidence>
<organism evidence="2 3">
    <name type="scientific">Acer saccharum</name>
    <name type="common">Sugar maple</name>
    <dbReference type="NCBI Taxonomy" id="4024"/>
    <lineage>
        <taxon>Eukaryota</taxon>
        <taxon>Viridiplantae</taxon>
        <taxon>Streptophyta</taxon>
        <taxon>Embryophyta</taxon>
        <taxon>Tracheophyta</taxon>
        <taxon>Spermatophyta</taxon>
        <taxon>Magnoliopsida</taxon>
        <taxon>eudicotyledons</taxon>
        <taxon>Gunneridae</taxon>
        <taxon>Pentapetalae</taxon>
        <taxon>rosids</taxon>
        <taxon>malvids</taxon>
        <taxon>Sapindales</taxon>
        <taxon>Sapindaceae</taxon>
        <taxon>Hippocastanoideae</taxon>
        <taxon>Acereae</taxon>
        <taxon>Acer</taxon>
    </lineage>
</organism>
<accession>A0AA39SMH8</accession>
<dbReference type="CDD" id="cd06222">
    <property type="entry name" value="RNase_H_like"/>
    <property type="match status" value="1"/>
</dbReference>
<dbReference type="PANTHER" id="PTHR47723">
    <property type="entry name" value="OS05G0353850 PROTEIN"/>
    <property type="match status" value="1"/>
</dbReference>
<keyword evidence="3" id="KW-1185">Reference proteome</keyword>
<dbReference type="InterPro" id="IPR044730">
    <property type="entry name" value="RNase_H-like_dom_plant"/>
</dbReference>
<feature type="domain" description="RNase H type-1" evidence="1">
    <location>
        <begin position="350"/>
        <end position="464"/>
    </location>
</feature>
<reference evidence="2" key="2">
    <citation type="submission" date="2023-06" db="EMBL/GenBank/DDBJ databases">
        <authorList>
            <person name="Swenson N.G."/>
            <person name="Wegrzyn J.L."/>
            <person name="Mcevoy S.L."/>
        </authorList>
    </citation>
    <scope>NUCLEOTIDE SEQUENCE</scope>
    <source>
        <strain evidence="2">NS2018</strain>
        <tissue evidence="2">Leaf</tissue>
    </source>
</reference>
<reference evidence="2" key="1">
    <citation type="journal article" date="2022" name="Plant J.">
        <title>Strategies of tolerance reflected in two North American maple genomes.</title>
        <authorList>
            <person name="McEvoy S.L."/>
            <person name="Sezen U.U."/>
            <person name="Trouern-Trend A."/>
            <person name="McMahon S.M."/>
            <person name="Schaberg P.G."/>
            <person name="Yang J."/>
            <person name="Wegrzyn J.L."/>
            <person name="Swenson N.G."/>
        </authorList>
    </citation>
    <scope>NUCLEOTIDE SEQUENCE</scope>
    <source>
        <strain evidence="2">NS2018</strain>
    </source>
</reference>
<comment type="caution">
    <text evidence="2">The sequence shown here is derived from an EMBL/GenBank/DDBJ whole genome shotgun (WGS) entry which is preliminary data.</text>
</comment>
<dbReference type="EMBL" id="JAUESC010000380">
    <property type="protein sequence ID" value="KAK0592455.1"/>
    <property type="molecule type" value="Genomic_DNA"/>
</dbReference>
<dbReference type="GO" id="GO:0003676">
    <property type="term" value="F:nucleic acid binding"/>
    <property type="evidence" value="ECO:0007669"/>
    <property type="project" value="InterPro"/>
</dbReference>
<dbReference type="PANTHER" id="PTHR47723:SF21">
    <property type="entry name" value="POLYNUCLEOTIDYL TRANSFERASE, RIBONUCLEASE H-LIKE SUPERFAMILY PROTEIN"/>
    <property type="match status" value="1"/>
</dbReference>
<proteinExistence type="predicted"/>
<dbReference type="Pfam" id="PF13456">
    <property type="entry name" value="RVT_3"/>
    <property type="match status" value="1"/>
</dbReference>
<dbReference type="Proteomes" id="UP001168877">
    <property type="component" value="Unassembled WGS sequence"/>
</dbReference>
<protein>
    <recommendedName>
        <fullName evidence="1">RNase H type-1 domain-containing protein</fullName>
    </recommendedName>
</protein>
<sequence length="464" mass="51409">MRECTEDGEDRDVTSEANLRLNVWLRTVSPPKRFHQRHGRADQRTWKKQVGNLASLSGNFRPRKFDDKWNEKESTVEAMDFSERWRKECQSTTTKQAVGSIDPKQRSMGTDIAFNVVDKENRSGEKIFGEVTSYVGEKQNESSQPQVGSFQPYGPDIVADPTERGGPVQFATQDGPLNKSTNKFSFGAQKTHKSTNWKRIAHGGQKIVEASELKSEKVRSTKIGGKSVEETKEKIEGIDKVRKRDAALEVEDDGVNQKKTKSWSQMETEIAKPEDNVAVSEVSTKLLGMVCSNVQLGTVSKGVTMGMVSPETEILDVSADRPVRTTVINFGFGVDCGWQVSELGIYKANYRARSDVSRRKVGIGIVIRNNLGAIMASCSQIIDASYDERVAGIMAIYRGILFSKDCGLFPCVFESDKHGVVDCIQSGRFLDASYGNIISATADLILADNSMKIRTIPRLANQVA</sequence>
<dbReference type="InterPro" id="IPR002156">
    <property type="entry name" value="RNaseH_domain"/>
</dbReference>
<name>A0AA39SMH8_ACESA</name>
<dbReference type="InterPro" id="IPR053151">
    <property type="entry name" value="RNase_H-like"/>
</dbReference>
<gene>
    <name evidence="2" type="ORF">LWI29_019443</name>
</gene>
<dbReference type="AlphaFoldDB" id="A0AA39SMH8"/>
<evidence type="ECO:0000259" key="1">
    <source>
        <dbReference type="Pfam" id="PF13456"/>
    </source>
</evidence>
<dbReference type="GO" id="GO:0004523">
    <property type="term" value="F:RNA-DNA hybrid ribonuclease activity"/>
    <property type="evidence" value="ECO:0007669"/>
    <property type="project" value="InterPro"/>
</dbReference>